<dbReference type="EMBL" id="BAABAF010000008">
    <property type="protein sequence ID" value="GAA3769374.1"/>
    <property type="molecule type" value="Genomic_DNA"/>
</dbReference>
<name>A0ABP7GNM2_9MICO</name>
<feature type="transmembrane region" description="Helical" evidence="1">
    <location>
        <begin position="39"/>
        <end position="57"/>
    </location>
</feature>
<reference evidence="3" key="1">
    <citation type="journal article" date="2019" name="Int. J. Syst. Evol. Microbiol.">
        <title>The Global Catalogue of Microorganisms (GCM) 10K type strain sequencing project: providing services to taxonomists for standard genome sequencing and annotation.</title>
        <authorList>
            <consortium name="The Broad Institute Genomics Platform"/>
            <consortium name="The Broad Institute Genome Sequencing Center for Infectious Disease"/>
            <person name="Wu L."/>
            <person name="Ma J."/>
        </authorList>
    </citation>
    <scope>NUCLEOTIDE SEQUENCE [LARGE SCALE GENOMIC DNA]</scope>
    <source>
        <strain evidence="3">JCM 16950</strain>
    </source>
</reference>
<dbReference type="Proteomes" id="UP001500540">
    <property type="component" value="Unassembled WGS sequence"/>
</dbReference>
<keyword evidence="1" id="KW-0812">Transmembrane</keyword>
<dbReference type="RefSeq" id="WP_344783577.1">
    <property type="nucleotide sequence ID" value="NZ_BAABAF010000008.1"/>
</dbReference>
<keyword evidence="1" id="KW-1133">Transmembrane helix</keyword>
<keyword evidence="3" id="KW-1185">Reference proteome</keyword>
<feature type="transmembrane region" description="Helical" evidence="1">
    <location>
        <begin position="12"/>
        <end position="33"/>
    </location>
</feature>
<evidence type="ECO:0000313" key="3">
    <source>
        <dbReference type="Proteomes" id="UP001500540"/>
    </source>
</evidence>
<proteinExistence type="predicted"/>
<comment type="caution">
    <text evidence="2">The sequence shown here is derived from an EMBL/GenBank/DDBJ whole genome shotgun (WGS) entry which is preliminary data.</text>
</comment>
<evidence type="ECO:0000256" key="1">
    <source>
        <dbReference type="SAM" id="Phobius"/>
    </source>
</evidence>
<keyword evidence="1" id="KW-0472">Membrane</keyword>
<protein>
    <submittedName>
        <fullName evidence="2">Uncharacterized protein</fullName>
    </submittedName>
</protein>
<evidence type="ECO:0000313" key="2">
    <source>
        <dbReference type="EMBL" id="GAA3769374.1"/>
    </source>
</evidence>
<organism evidence="2 3">
    <name type="scientific">Microbacterium kribbense</name>
    <dbReference type="NCBI Taxonomy" id="433645"/>
    <lineage>
        <taxon>Bacteria</taxon>
        <taxon>Bacillati</taxon>
        <taxon>Actinomycetota</taxon>
        <taxon>Actinomycetes</taxon>
        <taxon>Micrococcales</taxon>
        <taxon>Microbacteriaceae</taxon>
        <taxon>Microbacterium</taxon>
    </lineage>
</organism>
<gene>
    <name evidence="2" type="ORF">GCM10022240_22220</name>
</gene>
<accession>A0ABP7GNM2</accession>
<sequence length="171" mass="17979">MSAGTQSMRRHLLAPIAGGAALGAVVALLLWFVGVTAPFAVAAGALVLAGGIAWTAFADTDSPGYHRADPSPRPGTRSDLARVSWSLHSRHGQIGESGRKHLYAFARTRLARSGLDLDDPAAAEPIRALLGDRPYLTLTGRSPVSLRMVADCLTALEAIDSTRPGSRARED</sequence>